<sequence>MSPELIVSLIVALGGGATVKLIVDAIKDRRRGITSAAIEQEQNALQGYKDLAAEYKADLAALKTEMRETQAANAERFSRIETELAVERSTRWAAVQYARELVALIVRLLPGTTVPEPPESLADHIIIPRKDLP</sequence>
<keyword evidence="2" id="KW-1133">Transmembrane helix</keyword>
<dbReference type="EMBL" id="JBHLSV010000005">
    <property type="protein sequence ID" value="MFC0673564.1"/>
    <property type="molecule type" value="Genomic_DNA"/>
</dbReference>
<evidence type="ECO:0000256" key="2">
    <source>
        <dbReference type="SAM" id="Phobius"/>
    </source>
</evidence>
<comment type="caution">
    <text evidence="3">The sequence shown here is derived from an EMBL/GenBank/DDBJ whole genome shotgun (WGS) entry which is preliminary data.</text>
</comment>
<dbReference type="RefSeq" id="WP_376979222.1">
    <property type="nucleotide sequence ID" value="NZ_JBHLSV010000005.1"/>
</dbReference>
<evidence type="ECO:0000256" key="1">
    <source>
        <dbReference type="SAM" id="Coils"/>
    </source>
</evidence>
<dbReference type="Proteomes" id="UP001589793">
    <property type="component" value="Unassembled WGS sequence"/>
</dbReference>
<evidence type="ECO:0000313" key="4">
    <source>
        <dbReference type="Proteomes" id="UP001589793"/>
    </source>
</evidence>
<feature type="coiled-coil region" evidence="1">
    <location>
        <begin position="38"/>
        <end position="72"/>
    </location>
</feature>
<evidence type="ECO:0000313" key="3">
    <source>
        <dbReference type="EMBL" id="MFC0673564.1"/>
    </source>
</evidence>
<keyword evidence="2" id="KW-0812">Transmembrane</keyword>
<organism evidence="3 4">
    <name type="scientific">Brachybacterium hainanense</name>
    <dbReference type="NCBI Taxonomy" id="1541174"/>
    <lineage>
        <taxon>Bacteria</taxon>
        <taxon>Bacillati</taxon>
        <taxon>Actinomycetota</taxon>
        <taxon>Actinomycetes</taxon>
        <taxon>Micrococcales</taxon>
        <taxon>Dermabacteraceae</taxon>
        <taxon>Brachybacterium</taxon>
    </lineage>
</organism>
<feature type="transmembrane region" description="Helical" evidence="2">
    <location>
        <begin position="6"/>
        <end position="23"/>
    </location>
</feature>
<gene>
    <name evidence="3" type="ORF">ACFFF6_06300</name>
</gene>
<accession>A0ABV6R9A8</accession>
<reference evidence="3 4" key="1">
    <citation type="submission" date="2024-09" db="EMBL/GenBank/DDBJ databases">
        <authorList>
            <person name="Sun Q."/>
            <person name="Mori K."/>
        </authorList>
    </citation>
    <scope>NUCLEOTIDE SEQUENCE [LARGE SCALE GENOMIC DNA]</scope>
    <source>
        <strain evidence="3 4">CICC 10874</strain>
    </source>
</reference>
<keyword evidence="1" id="KW-0175">Coiled coil</keyword>
<name>A0ABV6R9A8_9MICO</name>
<keyword evidence="4" id="KW-1185">Reference proteome</keyword>
<proteinExistence type="predicted"/>
<protein>
    <submittedName>
        <fullName evidence="3">Uncharacterized protein</fullName>
    </submittedName>
</protein>
<keyword evidence="2" id="KW-0472">Membrane</keyword>